<gene>
    <name evidence="2" type="ORF">Pan54_49500</name>
</gene>
<keyword evidence="2" id="KW-0489">Methyltransferase</keyword>
<sequence length="289" mass="32961">MLDVGQCQTYELSKQNPDWVIAREYIPMREHKMQSFPGYMQQAVEIFGQKTPGQHILDLPAGSGKLTAALRAQGHQVTPGDINGHAGDFVYADMTKRLPFDDETFDGVICLEGIEHVLNPYLLMGELIRVSKVGGTVIISTPNIMNMWSRLQFLFTGTFYQFHPSQLTDYGPEEAVDRFHISPMSYHSMRYLGDFFGARVAEARADKSKRAFLAPVYWTIQTIGKLWSRSLFFSKNYENNEKRNTEIYQHTNSWSLLTGRSVIMVFEKTRSTKVLPTDVFLGDEHKKAA</sequence>
<keyword evidence="2" id="KW-0830">Ubiquinone</keyword>
<dbReference type="SUPFAM" id="SSF53335">
    <property type="entry name" value="S-adenosyl-L-methionine-dependent methyltransferases"/>
    <property type="match status" value="1"/>
</dbReference>
<dbReference type="Proteomes" id="UP000316095">
    <property type="component" value="Unassembled WGS sequence"/>
</dbReference>
<protein>
    <submittedName>
        <fullName evidence="2">Bifunctional 3-demethylubiquinone-9 3-methyltransferase/ 2-octaprenyl-6-hydroxy phenol methylase</fullName>
    </submittedName>
</protein>
<dbReference type="OrthoDB" id="212394at2"/>
<name>A0A5C5XNR8_9PLAN</name>
<dbReference type="EMBL" id="SJPG01000001">
    <property type="protein sequence ID" value="TWT64189.1"/>
    <property type="molecule type" value="Genomic_DNA"/>
</dbReference>
<organism evidence="2 3">
    <name type="scientific">Rubinisphaera italica</name>
    <dbReference type="NCBI Taxonomy" id="2527969"/>
    <lineage>
        <taxon>Bacteria</taxon>
        <taxon>Pseudomonadati</taxon>
        <taxon>Planctomycetota</taxon>
        <taxon>Planctomycetia</taxon>
        <taxon>Planctomycetales</taxon>
        <taxon>Planctomycetaceae</taxon>
        <taxon>Rubinisphaera</taxon>
    </lineage>
</organism>
<dbReference type="GO" id="GO:0032259">
    <property type="term" value="P:methylation"/>
    <property type="evidence" value="ECO:0007669"/>
    <property type="project" value="UniProtKB-KW"/>
</dbReference>
<evidence type="ECO:0000259" key="1">
    <source>
        <dbReference type="Pfam" id="PF08241"/>
    </source>
</evidence>
<dbReference type="InterPro" id="IPR013216">
    <property type="entry name" value="Methyltransf_11"/>
</dbReference>
<dbReference type="CDD" id="cd02440">
    <property type="entry name" value="AdoMet_MTases"/>
    <property type="match status" value="1"/>
</dbReference>
<keyword evidence="3" id="KW-1185">Reference proteome</keyword>
<accession>A0A5C5XNR8</accession>
<dbReference type="GO" id="GO:0008757">
    <property type="term" value="F:S-adenosylmethionine-dependent methyltransferase activity"/>
    <property type="evidence" value="ECO:0007669"/>
    <property type="project" value="InterPro"/>
</dbReference>
<reference evidence="2 3" key="1">
    <citation type="submission" date="2019-02" db="EMBL/GenBank/DDBJ databases">
        <title>Deep-cultivation of Planctomycetes and their phenomic and genomic characterization uncovers novel biology.</title>
        <authorList>
            <person name="Wiegand S."/>
            <person name="Jogler M."/>
            <person name="Boedeker C."/>
            <person name="Pinto D."/>
            <person name="Vollmers J."/>
            <person name="Rivas-Marin E."/>
            <person name="Kohn T."/>
            <person name="Peeters S.H."/>
            <person name="Heuer A."/>
            <person name="Rast P."/>
            <person name="Oberbeckmann S."/>
            <person name="Bunk B."/>
            <person name="Jeske O."/>
            <person name="Meyerdierks A."/>
            <person name="Storesund J.E."/>
            <person name="Kallscheuer N."/>
            <person name="Luecker S."/>
            <person name="Lage O.M."/>
            <person name="Pohl T."/>
            <person name="Merkel B.J."/>
            <person name="Hornburger P."/>
            <person name="Mueller R.-W."/>
            <person name="Bruemmer F."/>
            <person name="Labrenz M."/>
            <person name="Spormann A.M."/>
            <person name="Op Den Camp H."/>
            <person name="Overmann J."/>
            <person name="Amann R."/>
            <person name="Jetten M.S.M."/>
            <person name="Mascher T."/>
            <person name="Medema M.H."/>
            <person name="Devos D.P."/>
            <person name="Kaster A.-K."/>
            <person name="Ovreas L."/>
            <person name="Rohde M."/>
            <person name="Galperin M.Y."/>
            <person name="Jogler C."/>
        </authorList>
    </citation>
    <scope>NUCLEOTIDE SEQUENCE [LARGE SCALE GENOMIC DNA]</scope>
    <source>
        <strain evidence="2 3">Pan54</strain>
    </source>
</reference>
<dbReference type="AlphaFoldDB" id="A0A5C5XNR8"/>
<feature type="domain" description="Methyltransferase type 11" evidence="1">
    <location>
        <begin position="57"/>
        <end position="139"/>
    </location>
</feature>
<keyword evidence="2" id="KW-0808">Transferase</keyword>
<dbReference type="Gene3D" id="3.40.50.150">
    <property type="entry name" value="Vaccinia Virus protein VP39"/>
    <property type="match status" value="1"/>
</dbReference>
<dbReference type="InterPro" id="IPR029063">
    <property type="entry name" value="SAM-dependent_MTases_sf"/>
</dbReference>
<evidence type="ECO:0000313" key="3">
    <source>
        <dbReference type="Proteomes" id="UP000316095"/>
    </source>
</evidence>
<comment type="caution">
    <text evidence="2">The sequence shown here is derived from an EMBL/GenBank/DDBJ whole genome shotgun (WGS) entry which is preliminary data.</text>
</comment>
<dbReference type="Pfam" id="PF08241">
    <property type="entry name" value="Methyltransf_11"/>
    <property type="match status" value="1"/>
</dbReference>
<proteinExistence type="predicted"/>
<evidence type="ECO:0000313" key="2">
    <source>
        <dbReference type="EMBL" id="TWT64189.1"/>
    </source>
</evidence>